<gene>
    <name evidence="2" type="ORF">EDB95_0389</name>
</gene>
<accession>A0A4R8DMZ2</accession>
<evidence type="ECO:0000313" key="2">
    <source>
        <dbReference type="EMBL" id="TDW99379.1"/>
    </source>
</evidence>
<comment type="caution">
    <text evidence="2">The sequence shown here is derived from an EMBL/GenBank/DDBJ whole genome shotgun (WGS) entry which is preliminary data.</text>
</comment>
<proteinExistence type="predicted"/>
<feature type="transmembrane region" description="Helical" evidence="1">
    <location>
        <begin position="78"/>
        <end position="103"/>
    </location>
</feature>
<sequence length="186" mass="21646">MSFFLRAKHWQIFVLVVGPAFISFAILVAAMIIFKRFELLPWFFLPMVLVNIVQYCWFFIVGNKLYRNLPGKVRLSRGLFGFCAIYPCLYVLFFAAVWAPLFFRGMLISNGDTNPLAFLVIFPFHFLAAICTLFVFYFAAKALRSVELQKPARSSDYIGDFFLMVFFIVGVWVLQPRINKIFDEQI</sequence>
<feature type="transmembrane region" description="Helical" evidence="1">
    <location>
        <begin position="157"/>
        <end position="174"/>
    </location>
</feature>
<organism evidence="2 3">
    <name type="scientific">Dinghuibacter silviterrae</name>
    <dbReference type="NCBI Taxonomy" id="1539049"/>
    <lineage>
        <taxon>Bacteria</taxon>
        <taxon>Pseudomonadati</taxon>
        <taxon>Bacteroidota</taxon>
        <taxon>Chitinophagia</taxon>
        <taxon>Chitinophagales</taxon>
        <taxon>Chitinophagaceae</taxon>
        <taxon>Dinghuibacter</taxon>
    </lineage>
</organism>
<evidence type="ECO:0000256" key="1">
    <source>
        <dbReference type="SAM" id="Phobius"/>
    </source>
</evidence>
<keyword evidence="1" id="KW-0472">Membrane</keyword>
<dbReference type="Proteomes" id="UP000294498">
    <property type="component" value="Unassembled WGS sequence"/>
</dbReference>
<keyword evidence="1" id="KW-0812">Transmembrane</keyword>
<evidence type="ECO:0000313" key="3">
    <source>
        <dbReference type="Proteomes" id="UP000294498"/>
    </source>
</evidence>
<feature type="transmembrane region" description="Helical" evidence="1">
    <location>
        <begin position="40"/>
        <end position="66"/>
    </location>
</feature>
<keyword evidence="3" id="KW-1185">Reference proteome</keyword>
<dbReference type="EMBL" id="SODV01000001">
    <property type="protein sequence ID" value="TDW99379.1"/>
    <property type="molecule type" value="Genomic_DNA"/>
</dbReference>
<feature type="transmembrane region" description="Helical" evidence="1">
    <location>
        <begin position="115"/>
        <end position="137"/>
    </location>
</feature>
<name>A0A4R8DMZ2_9BACT</name>
<dbReference type="OrthoDB" id="1442756at2"/>
<feature type="transmembrane region" description="Helical" evidence="1">
    <location>
        <begin position="12"/>
        <end position="34"/>
    </location>
</feature>
<dbReference type="AlphaFoldDB" id="A0A4R8DMZ2"/>
<dbReference type="RefSeq" id="WP_133990025.1">
    <property type="nucleotide sequence ID" value="NZ_SODV01000001.1"/>
</dbReference>
<protein>
    <submittedName>
        <fullName evidence="2">Uncharacterized protein</fullName>
    </submittedName>
</protein>
<reference evidence="2 3" key="1">
    <citation type="submission" date="2019-03" db="EMBL/GenBank/DDBJ databases">
        <title>Genomic Encyclopedia of Type Strains, Phase IV (KMG-IV): sequencing the most valuable type-strain genomes for metagenomic binning, comparative biology and taxonomic classification.</title>
        <authorList>
            <person name="Goeker M."/>
        </authorList>
    </citation>
    <scope>NUCLEOTIDE SEQUENCE [LARGE SCALE GENOMIC DNA]</scope>
    <source>
        <strain evidence="2 3">DSM 100059</strain>
    </source>
</reference>
<keyword evidence="1" id="KW-1133">Transmembrane helix</keyword>